<evidence type="ECO:0000313" key="1">
    <source>
        <dbReference type="EMBL" id="UYV73803.1"/>
    </source>
</evidence>
<organism evidence="1 2">
    <name type="scientific">Cordylochernes scorpioides</name>
    <dbReference type="NCBI Taxonomy" id="51811"/>
    <lineage>
        <taxon>Eukaryota</taxon>
        <taxon>Metazoa</taxon>
        <taxon>Ecdysozoa</taxon>
        <taxon>Arthropoda</taxon>
        <taxon>Chelicerata</taxon>
        <taxon>Arachnida</taxon>
        <taxon>Pseudoscorpiones</taxon>
        <taxon>Cheliferoidea</taxon>
        <taxon>Chernetidae</taxon>
        <taxon>Cordylochernes</taxon>
    </lineage>
</organism>
<gene>
    <name evidence="1" type="ORF">LAZ67_11000950</name>
</gene>
<dbReference type="EMBL" id="CP092873">
    <property type="protein sequence ID" value="UYV73803.1"/>
    <property type="molecule type" value="Genomic_DNA"/>
</dbReference>
<dbReference type="InterPro" id="IPR036691">
    <property type="entry name" value="Endo/exonu/phosph_ase_sf"/>
</dbReference>
<evidence type="ECO:0000313" key="2">
    <source>
        <dbReference type="Proteomes" id="UP001235939"/>
    </source>
</evidence>
<dbReference type="Proteomes" id="UP001235939">
    <property type="component" value="Chromosome 11"/>
</dbReference>
<proteinExistence type="predicted"/>
<dbReference type="SUPFAM" id="SSF56219">
    <property type="entry name" value="DNase I-like"/>
    <property type="match status" value="1"/>
</dbReference>
<reference evidence="1 2" key="1">
    <citation type="submission" date="2022-01" db="EMBL/GenBank/DDBJ databases">
        <title>A chromosomal length assembly of Cordylochernes scorpioides.</title>
        <authorList>
            <person name="Zeh D."/>
            <person name="Zeh J."/>
        </authorList>
    </citation>
    <scope>NUCLEOTIDE SEQUENCE [LARGE SCALE GENOMIC DNA]</scope>
    <source>
        <strain evidence="1">IN4F17</strain>
        <tissue evidence="1">Whole Body</tissue>
    </source>
</reference>
<keyword evidence="2" id="KW-1185">Reference proteome</keyword>
<accession>A0ABY6KY53</accession>
<name>A0ABY6KY53_9ARAC</name>
<protein>
    <recommendedName>
        <fullName evidence="3">Reverse transcriptase domain-containing protein</fullName>
    </recommendedName>
</protein>
<dbReference type="PANTHER" id="PTHR19446">
    <property type="entry name" value="REVERSE TRANSCRIPTASES"/>
    <property type="match status" value="1"/>
</dbReference>
<sequence length="474" mass="53331">MCYPGESGISFGMKKAEGFEIVLYGDLNVRTGDLGDFHNLLDTPTLLSASRASSDPVSSSLSETLVDFFDDNSLTILNGRSTSDRNGNFTFISSQGSSVIDLAVVSPALLELIVDLSVECMPYSDHLPLVLKLKGLDNMKSKDLYWPRCLFSRNMKSKDSKKFCPGTKYSWVADKDISFKGNLRDLAILPLTGSTLDSQVERLTIEIQTAMSRAGMRREIRSGGLRSRPWYDEECYTAKKKMKESLKLYLLQNNVVNKDLFITSKKKYLSLIKLKKNQYFDDIQNALCDARNASQFWKIIKSLKQRTTIKGNIPMCDWEDFYRRLLSSPPIMDAYISPALSYMDADLDAEISLIEVTTEISNLGKDKATGLDNIPNEAIKVLPDEYLILLTNIYNKILTTSSVPSRTIIHPIFKKGDPNIPSNYRGISLSSNLSKLFTSILKTRLNNWIDKRGILAENQAGFRSVKTIFLPLPH</sequence>
<evidence type="ECO:0008006" key="3">
    <source>
        <dbReference type="Google" id="ProtNLM"/>
    </source>
</evidence>
<dbReference type="Gene3D" id="3.60.10.10">
    <property type="entry name" value="Endonuclease/exonuclease/phosphatase"/>
    <property type="match status" value="1"/>
</dbReference>